<keyword evidence="6" id="KW-1185">Reference proteome</keyword>
<evidence type="ECO:0000256" key="3">
    <source>
        <dbReference type="SAM" id="MobiDB-lite"/>
    </source>
</evidence>
<evidence type="ECO:0000256" key="1">
    <source>
        <dbReference type="ARBA" id="ARBA00022603"/>
    </source>
</evidence>
<feature type="region of interest" description="Disordered" evidence="3">
    <location>
        <begin position="1"/>
        <end position="30"/>
    </location>
</feature>
<name>A0A2S9JBP9_9HYPH</name>
<feature type="domain" description="Methyltransferase" evidence="4">
    <location>
        <begin position="66"/>
        <end position="161"/>
    </location>
</feature>
<dbReference type="CDD" id="cd02440">
    <property type="entry name" value="AdoMet_MTases"/>
    <property type="match status" value="1"/>
</dbReference>
<keyword evidence="1" id="KW-0489">Methyltransferase</keyword>
<dbReference type="PANTHER" id="PTHR43861">
    <property type="entry name" value="TRANS-ACONITATE 2-METHYLTRANSFERASE-RELATED"/>
    <property type="match status" value="1"/>
</dbReference>
<dbReference type="Pfam" id="PF13649">
    <property type="entry name" value="Methyltransf_25"/>
    <property type="match status" value="1"/>
</dbReference>
<dbReference type="InterPro" id="IPR041698">
    <property type="entry name" value="Methyltransf_25"/>
</dbReference>
<sequence length="292" mass="31562">MNDRATARIPMSDPHKSQQETGTPGVWDDSRSHNWIVLQDALERMLGPIGDAAIKALAPRQGETFLDVGCGCGRTSLALARAAGPDGSVRGADLSPSMLAAGRAEASAERLGNVHFIEANAQTHDFGPARFDGLFSRFGVMFFDDPAAAFSNLAKTLKPGGRLAFACWRDRREVEWFEMPIRVASRHLPAPDLPGQGPGAFSLARPERIHFVLTAAGFSDIEATPLDLRTGGGDIDEVLSILKIGFVGEHIRQFPDRAEAAWEAIRRELADYATPDGVFIGTGTWIVTARRA</sequence>
<dbReference type="EMBL" id="PVBT01000008">
    <property type="protein sequence ID" value="PRD50225.1"/>
    <property type="molecule type" value="Genomic_DNA"/>
</dbReference>
<protein>
    <recommendedName>
        <fullName evidence="4">Methyltransferase domain-containing protein</fullName>
    </recommendedName>
</protein>
<dbReference type="InterPro" id="IPR029063">
    <property type="entry name" value="SAM-dependent_MTases_sf"/>
</dbReference>
<dbReference type="SUPFAM" id="SSF53335">
    <property type="entry name" value="S-adenosyl-L-methionine-dependent methyltransferases"/>
    <property type="match status" value="1"/>
</dbReference>
<dbReference type="GO" id="GO:0032259">
    <property type="term" value="P:methylation"/>
    <property type="evidence" value="ECO:0007669"/>
    <property type="project" value="UniProtKB-KW"/>
</dbReference>
<dbReference type="PANTHER" id="PTHR43861:SF1">
    <property type="entry name" value="TRANS-ACONITATE 2-METHYLTRANSFERASE"/>
    <property type="match status" value="1"/>
</dbReference>
<dbReference type="Proteomes" id="UP000238563">
    <property type="component" value="Unassembled WGS sequence"/>
</dbReference>
<evidence type="ECO:0000259" key="4">
    <source>
        <dbReference type="Pfam" id="PF13649"/>
    </source>
</evidence>
<keyword evidence="2" id="KW-0808">Transferase</keyword>
<dbReference type="Gene3D" id="3.40.50.150">
    <property type="entry name" value="Vaccinia Virus protein VP39"/>
    <property type="match status" value="1"/>
</dbReference>
<evidence type="ECO:0000256" key="2">
    <source>
        <dbReference type="ARBA" id="ARBA00022679"/>
    </source>
</evidence>
<dbReference type="GO" id="GO:0008168">
    <property type="term" value="F:methyltransferase activity"/>
    <property type="evidence" value="ECO:0007669"/>
    <property type="project" value="UniProtKB-KW"/>
</dbReference>
<organism evidence="5 6">
    <name type="scientific">Phyllobacterium myrsinacearum</name>
    <dbReference type="NCBI Taxonomy" id="28101"/>
    <lineage>
        <taxon>Bacteria</taxon>
        <taxon>Pseudomonadati</taxon>
        <taxon>Pseudomonadota</taxon>
        <taxon>Alphaproteobacteria</taxon>
        <taxon>Hyphomicrobiales</taxon>
        <taxon>Phyllobacteriaceae</taxon>
        <taxon>Phyllobacterium</taxon>
    </lineage>
</organism>
<gene>
    <name evidence="5" type="ORF">C5750_23215</name>
</gene>
<evidence type="ECO:0000313" key="6">
    <source>
        <dbReference type="Proteomes" id="UP000238563"/>
    </source>
</evidence>
<proteinExistence type="predicted"/>
<evidence type="ECO:0000313" key="5">
    <source>
        <dbReference type="EMBL" id="PRD50225.1"/>
    </source>
</evidence>
<dbReference type="AlphaFoldDB" id="A0A2S9JBP9"/>
<accession>A0A2S9JBP9</accession>
<dbReference type="OrthoDB" id="9777638at2"/>
<reference evidence="5 6" key="1">
    <citation type="submission" date="2018-02" db="EMBL/GenBank/DDBJ databases">
        <title>The draft genome of Phyllobacterium myrsinacearum DSM5892.</title>
        <authorList>
            <person name="Li L."/>
            <person name="Liu L."/>
            <person name="Zhang X."/>
            <person name="Wang T."/>
        </authorList>
    </citation>
    <scope>NUCLEOTIDE SEQUENCE [LARGE SCALE GENOMIC DNA]</scope>
    <source>
        <strain evidence="5 6">DSM 5892</strain>
    </source>
</reference>
<comment type="caution">
    <text evidence="5">The sequence shown here is derived from an EMBL/GenBank/DDBJ whole genome shotgun (WGS) entry which is preliminary data.</text>
</comment>